<evidence type="ECO:0000313" key="4">
    <source>
        <dbReference type="Proteomes" id="UP000700596"/>
    </source>
</evidence>
<dbReference type="SUPFAM" id="SSF55031">
    <property type="entry name" value="Bacterial exopeptidase dimerisation domain"/>
    <property type="match status" value="1"/>
</dbReference>
<accession>A0A9P9DBM4</accession>
<dbReference type="Gene3D" id="3.30.70.360">
    <property type="match status" value="1"/>
</dbReference>
<dbReference type="InterPro" id="IPR017439">
    <property type="entry name" value="Amidohydrolase"/>
</dbReference>
<comment type="similarity">
    <text evidence="1">Belongs to the peptidase M20A family.</text>
</comment>
<dbReference type="Proteomes" id="UP000700596">
    <property type="component" value="Unassembled WGS sequence"/>
</dbReference>
<dbReference type="AlphaFoldDB" id="A0A9P9DBM4"/>
<dbReference type="OrthoDB" id="6119954at2759"/>
<proteinExistence type="inferred from homology"/>
<evidence type="ECO:0000259" key="2">
    <source>
        <dbReference type="Pfam" id="PF07687"/>
    </source>
</evidence>
<dbReference type="Pfam" id="PF07687">
    <property type="entry name" value="M20_dimer"/>
    <property type="match status" value="1"/>
</dbReference>
<dbReference type="EMBL" id="JAGMWT010000015">
    <property type="protein sequence ID" value="KAH7116256.1"/>
    <property type="molecule type" value="Genomic_DNA"/>
</dbReference>
<dbReference type="InterPro" id="IPR011650">
    <property type="entry name" value="Peptidase_M20_dimer"/>
</dbReference>
<comment type="caution">
    <text evidence="3">The sequence shown here is derived from an EMBL/GenBank/DDBJ whole genome shotgun (WGS) entry which is preliminary data.</text>
</comment>
<dbReference type="InterPro" id="IPR002933">
    <property type="entry name" value="Peptidase_M20"/>
</dbReference>
<dbReference type="SUPFAM" id="SSF53187">
    <property type="entry name" value="Zn-dependent exopeptidases"/>
    <property type="match status" value="1"/>
</dbReference>
<dbReference type="Pfam" id="PF01546">
    <property type="entry name" value="Peptidase_M20"/>
    <property type="match status" value="1"/>
</dbReference>
<name>A0A9P9DBM4_9PLEO</name>
<dbReference type="PANTHER" id="PTHR11014:SF63">
    <property type="entry name" value="METALLOPEPTIDASE, PUTATIVE (AFU_ORTHOLOGUE AFUA_6G09600)-RELATED"/>
    <property type="match status" value="1"/>
</dbReference>
<evidence type="ECO:0000256" key="1">
    <source>
        <dbReference type="ARBA" id="ARBA00006247"/>
    </source>
</evidence>
<keyword evidence="4" id="KW-1185">Reference proteome</keyword>
<dbReference type="InterPro" id="IPR036264">
    <property type="entry name" value="Bact_exopeptidase_dim_dom"/>
</dbReference>
<feature type="domain" description="Peptidase M20 dimerisation" evidence="2">
    <location>
        <begin position="110"/>
        <end position="203"/>
    </location>
</feature>
<evidence type="ECO:0000313" key="3">
    <source>
        <dbReference type="EMBL" id="KAH7116256.1"/>
    </source>
</evidence>
<sequence>MDGLRVTEETGVSYSSIVPGMMHACGHDMHTTALMATTQMMVESRQHWRGTFIALFQPAEETLSGARDMIKDGLYDLIPEPSAILAAHITPEPAGTLSLTPNIAFSRSDRFEIRIHGRGGHASRPESCIDPIVCSAYCITRIQSIVSRVVPSTSAGVITIGKIHGGETGNVIPDFVDMEVSIRSNSDGLAELMERELRRIVASEVVAAQEVDDANPRIWHTLHGPLLCNDDVLLRLIAPVFTQMFGARFDANVPPVSGSEDIAYLTRAKDGRVIPLLYWRYGGSSLEVIWEVGGDPARLPSNHSSKFLPQLRMEEKEDPLKVGARALFAAALVLLRKM</sequence>
<protein>
    <submittedName>
        <fullName evidence="3">Metal-dependent amidase/aminoacylase/carboxypeptidase</fullName>
    </submittedName>
</protein>
<dbReference type="NCBIfam" id="TIGR01891">
    <property type="entry name" value="amidohydrolases"/>
    <property type="match status" value="1"/>
</dbReference>
<organism evidence="3 4">
    <name type="scientific">Dendryphion nanum</name>
    <dbReference type="NCBI Taxonomy" id="256645"/>
    <lineage>
        <taxon>Eukaryota</taxon>
        <taxon>Fungi</taxon>
        <taxon>Dikarya</taxon>
        <taxon>Ascomycota</taxon>
        <taxon>Pezizomycotina</taxon>
        <taxon>Dothideomycetes</taxon>
        <taxon>Pleosporomycetidae</taxon>
        <taxon>Pleosporales</taxon>
        <taxon>Torulaceae</taxon>
        <taxon>Dendryphion</taxon>
    </lineage>
</organism>
<dbReference type="PANTHER" id="PTHR11014">
    <property type="entry name" value="PEPTIDASE M20 FAMILY MEMBER"/>
    <property type="match status" value="1"/>
</dbReference>
<gene>
    <name evidence="3" type="ORF">B0J11DRAFT_594090</name>
</gene>
<dbReference type="Gene3D" id="3.40.630.10">
    <property type="entry name" value="Zn peptidases"/>
    <property type="match status" value="1"/>
</dbReference>
<reference evidence="3" key="1">
    <citation type="journal article" date="2021" name="Nat. Commun.">
        <title>Genetic determinants of endophytism in the Arabidopsis root mycobiome.</title>
        <authorList>
            <person name="Mesny F."/>
            <person name="Miyauchi S."/>
            <person name="Thiergart T."/>
            <person name="Pickel B."/>
            <person name="Atanasova L."/>
            <person name="Karlsson M."/>
            <person name="Huettel B."/>
            <person name="Barry K.W."/>
            <person name="Haridas S."/>
            <person name="Chen C."/>
            <person name="Bauer D."/>
            <person name="Andreopoulos W."/>
            <person name="Pangilinan J."/>
            <person name="LaButti K."/>
            <person name="Riley R."/>
            <person name="Lipzen A."/>
            <person name="Clum A."/>
            <person name="Drula E."/>
            <person name="Henrissat B."/>
            <person name="Kohler A."/>
            <person name="Grigoriev I.V."/>
            <person name="Martin F.M."/>
            <person name="Hacquard S."/>
        </authorList>
    </citation>
    <scope>NUCLEOTIDE SEQUENCE</scope>
    <source>
        <strain evidence="3">MPI-CAGE-CH-0243</strain>
    </source>
</reference>
<dbReference type="GO" id="GO:0016787">
    <property type="term" value="F:hydrolase activity"/>
    <property type="evidence" value="ECO:0007669"/>
    <property type="project" value="InterPro"/>
</dbReference>